<evidence type="ECO:0000313" key="6">
    <source>
        <dbReference type="EMBL" id="VVO01484.1"/>
    </source>
</evidence>
<dbReference type="PANTHER" id="PTHR33337:SF40">
    <property type="entry name" value="CENP-V_GFA DOMAIN-CONTAINING PROTEIN-RELATED"/>
    <property type="match status" value="1"/>
</dbReference>
<keyword evidence="2" id="KW-0479">Metal-binding</keyword>
<evidence type="ECO:0000256" key="3">
    <source>
        <dbReference type="ARBA" id="ARBA00022833"/>
    </source>
</evidence>
<dbReference type="Pfam" id="PF04828">
    <property type="entry name" value="GFA"/>
    <property type="match status" value="1"/>
</dbReference>
<keyword evidence="3" id="KW-0862">Zinc</keyword>
<dbReference type="PROSITE" id="PS51891">
    <property type="entry name" value="CENP_V_GFA"/>
    <property type="match status" value="1"/>
</dbReference>
<dbReference type="SUPFAM" id="SSF51316">
    <property type="entry name" value="Mss4-like"/>
    <property type="match status" value="1"/>
</dbReference>
<accession>A0A5E7D0Z2</accession>
<dbReference type="InterPro" id="IPR006913">
    <property type="entry name" value="CENP-V/GFA"/>
</dbReference>
<dbReference type="RefSeq" id="WP_150603258.1">
    <property type="nucleotide sequence ID" value="NZ_CABVHX010000009.1"/>
</dbReference>
<dbReference type="Gene3D" id="3.90.1590.10">
    <property type="entry name" value="glutathione-dependent formaldehyde- activating enzyme (gfa)"/>
    <property type="match status" value="1"/>
</dbReference>
<feature type="domain" description="CENP-V/GFA" evidence="5">
    <location>
        <begin position="7"/>
        <end position="126"/>
    </location>
</feature>
<sequence length="140" mass="15635">MTFPQAFLGSCLCGAVIYQINSRPKALSHCHCSQCRKSHGAAFASYGSVPSADLQLLQGADDIKAYRSSEEVLRQFCSHCGSSLFWSRRQGEFADWISIALGTLDTPFTSDKQKHVEVLSKASWYDIQDHWPQRQSSSIE</sequence>
<dbReference type="GO" id="GO:0016846">
    <property type="term" value="F:carbon-sulfur lyase activity"/>
    <property type="evidence" value="ECO:0007669"/>
    <property type="project" value="InterPro"/>
</dbReference>
<evidence type="ECO:0000259" key="5">
    <source>
        <dbReference type="PROSITE" id="PS51891"/>
    </source>
</evidence>
<name>A0A5E7D0Z2_PSEFL</name>
<evidence type="ECO:0000256" key="4">
    <source>
        <dbReference type="ARBA" id="ARBA00023239"/>
    </source>
</evidence>
<proteinExistence type="inferred from homology"/>
<keyword evidence="4" id="KW-0456">Lyase</keyword>
<comment type="similarity">
    <text evidence="1">Belongs to the Gfa family.</text>
</comment>
<dbReference type="EMBL" id="CABVHX010000009">
    <property type="protein sequence ID" value="VVO01484.1"/>
    <property type="molecule type" value="Genomic_DNA"/>
</dbReference>
<dbReference type="GO" id="GO:0046872">
    <property type="term" value="F:metal ion binding"/>
    <property type="evidence" value="ECO:0007669"/>
    <property type="project" value="UniProtKB-KW"/>
</dbReference>
<reference evidence="6 7" key="1">
    <citation type="submission" date="2019-09" db="EMBL/GenBank/DDBJ databases">
        <authorList>
            <person name="Chandra G."/>
            <person name="Truman W A."/>
        </authorList>
    </citation>
    <scope>NUCLEOTIDE SEQUENCE [LARGE SCALE GENOMIC DNA]</scope>
    <source>
        <strain evidence="6">PS718</strain>
    </source>
</reference>
<evidence type="ECO:0000313" key="7">
    <source>
        <dbReference type="Proteomes" id="UP000325375"/>
    </source>
</evidence>
<gene>
    <name evidence="6" type="ORF">PS718_02702</name>
</gene>
<dbReference type="AlphaFoldDB" id="A0A5E7D0Z2"/>
<protein>
    <recommendedName>
        <fullName evidence="5">CENP-V/GFA domain-containing protein</fullName>
    </recommendedName>
</protein>
<evidence type="ECO:0000256" key="1">
    <source>
        <dbReference type="ARBA" id="ARBA00005495"/>
    </source>
</evidence>
<dbReference type="PANTHER" id="PTHR33337">
    <property type="entry name" value="GFA DOMAIN-CONTAINING PROTEIN"/>
    <property type="match status" value="1"/>
</dbReference>
<dbReference type="Proteomes" id="UP000325375">
    <property type="component" value="Unassembled WGS sequence"/>
</dbReference>
<organism evidence="6 7">
    <name type="scientific">Pseudomonas fluorescens</name>
    <dbReference type="NCBI Taxonomy" id="294"/>
    <lineage>
        <taxon>Bacteria</taxon>
        <taxon>Pseudomonadati</taxon>
        <taxon>Pseudomonadota</taxon>
        <taxon>Gammaproteobacteria</taxon>
        <taxon>Pseudomonadales</taxon>
        <taxon>Pseudomonadaceae</taxon>
        <taxon>Pseudomonas</taxon>
    </lineage>
</organism>
<evidence type="ECO:0000256" key="2">
    <source>
        <dbReference type="ARBA" id="ARBA00022723"/>
    </source>
</evidence>
<dbReference type="InterPro" id="IPR011057">
    <property type="entry name" value="Mss4-like_sf"/>
</dbReference>